<dbReference type="EMBL" id="CP061828">
    <property type="protein sequence ID" value="QOD74139.1"/>
    <property type="molecule type" value="Genomic_DNA"/>
</dbReference>
<name>A0A7H2SR21_9GAMM</name>
<dbReference type="AlphaFoldDB" id="A0A7H2SR21"/>
<evidence type="ECO:0000313" key="1">
    <source>
        <dbReference type="EMBL" id="QOD74139.1"/>
    </source>
</evidence>
<evidence type="ECO:0008006" key="3">
    <source>
        <dbReference type="Google" id="ProtNLM"/>
    </source>
</evidence>
<gene>
    <name evidence="1" type="ORF">IC779_05235</name>
</gene>
<sequence>MIMNMAAQQHILQAVNWSKYSFEEWCRQLGAWLNGDTETMVKIVKTMPTKRITQQQREKLMAMYMGDESFKDRLCSRRKGTCCQLNDNEARAIQKLIIDLQSIDDEVLQEWIGAIWWHYVMGESIRDIAKSNNTYGSQIQQDIKCGLAFIKSRYPHFQFDKFIKTVVVENQFS</sequence>
<dbReference type="RefSeq" id="WP_171262351.1">
    <property type="nucleotide sequence ID" value="NZ_BKGQ01000135.1"/>
</dbReference>
<organism evidence="1 2">
    <name type="scientific">Acinetobacter seifertii</name>
    <dbReference type="NCBI Taxonomy" id="1530123"/>
    <lineage>
        <taxon>Bacteria</taxon>
        <taxon>Pseudomonadati</taxon>
        <taxon>Pseudomonadota</taxon>
        <taxon>Gammaproteobacteria</taxon>
        <taxon>Moraxellales</taxon>
        <taxon>Moraxellaceae</taxon>
        <taxon>Acinetobacter</taxon>
        <taxon>Acinetobacter calcoaceticus/baumannii complex</taxon>
    </lineage>
</organism>
<reference evidence="1 2" key="1">
    <citation type="submission" date="2020-09" db="EMBL/GenBank/DDBJ databases">
        <authorList>
            <person name="Chen F.-J."/>
            <person name="Lee Y.-T."/>
        </authorList>
    </citation>
    <scope>NUCLEOTIDE SEQUENCE [LARGE SCALE GENOMIC DNA]</scope>
    <source>
        <strain evidence="1 2">AS42</strain>
    </source>
</reference>
<proteinExistence type="predicted"/>
<dbReference type="Proteomes" id="UP000516672">
    <property type="component" value="Chromosome"/>
</dbReference>
<accession>A0A7H2SR21</accession>
<protein>
    <recommendedName>
        <fullName evidence="3">Phage antitermination protein Q</fullName>
    </recommendedName>
</protein>
<evidence type="ECO:0000313" key="2">
    <source>
        <dbReference type="Proteomes" id="UP000516672"/>
    </source>
</evidence>
<reference evidence="2" key="2">
    <citation type="submission" date="2020-10" db="EMBL/GenBank/DDBJ databases">
        <title>Clinical and molecular characterization of Acinetobacter seifertii in Taiwan.</title>
        <authorList>
            <person name="Li L.-H."/>
            <person name="Yang Y.-S."/>
            <person name="Sun J.-R."/>
            <person name="Huang T.-W."/>
            <person name="Huang W.-C."/>
            <person name="Wang Y.-C."/>
            <person name="Kuo T.-H."/>
            <person name="Kuo S.-C."/>
            <person name="Chen T.-L."/>
        </authorList>
    </citation>
    <scope>NUCLEOTIDE SEQUENCE [LARGE SCALE GENOMIC DNA]</scope>
    <source>
        <strain evidence="2">AS42</strain>
    </source>
</reference>